<sequence length="416" mass="48496">MNSFLQALYQMKEFREDLIELESKVQEKNQKLLDKVKLSLYQLQRLFAQLYGSARPVIAPNQLRVSLPDFFKNWEQHDSSEFAKLLLDKIENELKQCEAENLIGKYIEGIKVNYLKCLTCNFIKEQKENFIDIGVNLDKDQSAHMEVKNIKALINESLGEEVFEGDNQYYCDNCQAKVEKAIKYSKIERLPEYLIVTIYRFQFEMKSLTKIKLLNPCEVLQQISFDKEQMSDQDSPDCDTFQTYELQSVIIHSWRIFNDASVTQIKDISYLSTIQKQAINKYKLNYDRNFPNDTPYMAIYKRRGQNVEMKNDFQVSKADQEEVKQESIIKQEFKLPQNLQEFIDKDNKAYIEEEKNKKNQKAFNYQLLQELQRSLSSIQNSKEIDDYNKKWNGGGGGFGGPSMGAGGFFGGSGFIS</sequence>
<name>A0A078BB86_STYLE</name>
<feature type="domain" description="USP" evidence="1">
    <location>
        <begin position="1"/>
        <end position="303"/>
    </location>
</feature>
<dbReference type="InParanoid" id="A0A078BB86"/>
<dbReference type="PANTHER" id="PTHR24006">
    <property type="entry name" value="UBIQUITIN CARBOXYL-TERMINAL HYDROLASE"/>
    <property type="match status" value="1"/>
</dbReference>
<dbReference type="Proteomes" id="UP000039865">
    <property type="component" value="Unassembled WGS sequence"/>
</dbReference>
<gene>
    <name evidence="2" type="primary">Contig12292.g13130</name>
    <name evidence="2" type="ORF">STYLEM_20812</name>
</gene>
<keyword evidence="2" id="KW-0378">Hydrolase</keyword>
<dbReference type="GO" id="GO:0005829">
    <property type="term" value="C:cytosol"/>
    <property type="evidence" value="ECO:0007669"/>
    <property type="project" value="TreeGrafter"/>
</dbReference>
<dbReference type="PANTHER" id="PTHR24006:SF908">
    <property type="entry name" value="DEUBIQUITINATING APOPTOTIC INHIBITOR, ISOFORM A"/>
    <property type="match status" value="1"/>
</dbReference>
<reference evidence="2 3" key="1">
    <citation type="submission" date="2014-06" db="EMBL/GenBank/DDBJ databases">
        <authorList>
            <person name="Swart Estienne"/>
        </authorList>
    </citation>
    <scope>NUCLEOTIDE SEQUENCE [LARGE SCALE GENOMIC DNA]</scope>
    <source>
        <strain evidence="2 3">130c</strain>
    </source>
</reference>
<dbReference type="AlphaFoldDB" id="A0A078BB86"/>
<dbReference type="GO" id="GO:0016579">
    <property type="term" value="P:protein deubiquitination"/>
    <property type="evidence" value="ECO:0007669"/>
    <property type="project" value="InterPro"/>
</dbReference>
<protein>
    <submittedName>
        <fullName evidence="2">Ubiquitin carboxyl-terminal hydrolase family protein</fullName>
    </submittedName>
</protein>
<dbReference type="OrthoDB" id="299653at2759"/>
<dbReference type="OMA" id="YLIVTIY"/>
<dbReference type="InterPro" id="IPR001394">
    <property type="entry name" value="Peptidase_C19_UCH"/>
</dbReference>
<keyword evidence="3" id="KW-1185">Reference proteome</keyword>
<evidence type="ECO:0000259" key="1">
    <source>
        <dbReference type="PROSITE" id="PS50235"/>
    </source>
</evidence>
<organism evidence="2 3">
    <name type="scientific">Stylonychia lemnae</name>
    <name type="common">Ciliate</name>
    <dbReference type="NCBI Taxonomy" id="5949"/>
    <lineage>
        <taxon>Eukaryota</taxon>
        <taxon>Sar</taxon>
        <taxon>Alveolata</taxon>
        <taxon>Ciliophora</taxon>
        <taxon>Intramacronucleata</taxon>
        <taxon>Spirotrichea</taxon>
        <taxon>Stichotrichia</taxon>
        <taxon>Sporadotrichida</taxon>
        <taxon>Oxytrichidae</taxon>
        <taxon>Stylonychinae</taxon>
        <taxon>Stylonychia</taxon>
    </lineage>
</organism>
<dbReference type="InterPro" id="IPR050164">
    <property type="entry name" value="Peptidase_C19"/>
</dbReference>
<dbReference type="Gene3D" id="3.90.70.10">
    <property type="entry name" value="Cysteine proteinases"/>
    <property type="match status" value="1"/>
</dbReference>
<dbReference type="Pfam" id="PF00443">
    <property type="entry name" value="UCH"/>
    <property type="match status" value="1"/>
</dbReference>
<proteinExistence type="predicted"/>
<evidence type="ECO:0000313" key="2">
    <source>
        <dbReference type="EMBL" id="CDW91654.1"/>
    </source>
</evidence>
<dbReference type="PROSITE" id="PS50235">
    <property type="entry name" value="USP_3"/>
    <property type="match status" value="1"/>
</dbReference>
<dbReference type="InterPro" id="IPR038765">
    <property type="entry name" value="Papain-like_cys_pep_sf"/>
</dbReference>
<dbReference type="InterPro" id="IPR028889">
    <property type="entry name" value="USP"/>
</dbReference>
<dbReference type="SUPFAM" id="SSF54001">
    <property type="entry name" value="Cysteine proteinases"/>
    <property type="match status" value="1"/>
</dbReference>
<dbReference type="EMBL" id="CCKQ01019630">
    <property type="protein sequence ID" value="CDW91654.1"/>
    <property type="molecule type" value="Genomic_DNA"/>
</dbReference>
<dbReference type="GO" id="GO:0005634">
    <property type="term" value="C:nucleus"/>
    <property type="evidence" value="ECO:0007669"/>
    <property type="project" value="TreeGrafter"/>
</dbReference>
<accession>A0A078BB86</accession>
<dbReference type="GO" id="GO:0004843">
    <property type="term" value="F:cysteine-type deubiquitinase activity"/>
    <property type="evidence" value="ECO:0007669"/>
    <property type="project" value="InterPro"/>
</dbReference>
<evidence type="ECO:0000313" key="3">
    <source>
        <dbReference type="Proteomes" id="UP000039865"/>
    </source>
</evidence>